<evidence type="ECO:0000256" key="2">
    <source>
        <dbReference type="ARBA" id="ARBA00004892"/>
    </source>
</evidence>
<dbReference type="GO" id="GO:0019698">
    <property type="term" value="P:D-galacturonate catabolic process"/>
    <property type="evidence" value="ECO:0007669"/>
    <property type="project" value="TreeGrafter"/>
</dbReference>
<comment type="similarity">
    <text evidence="3 7">Belongs to the metallo-dependent hydrolases superfamily. Uronate isomerase family.</text>
</comment>
<comment type="catalytic activity">
    <reaction evidence="7">
        <text>aldehydo-D-galacturonate = keto-D-tagaturonate</text>
        <dbReference type="Rhea" id="RHEA:27702"/>
        <dbReference type="ChEBI" id="CHEBI:12952"/>
        <dbReference type="ChEBI" id="CHEBI:17886"/>
    </reaction>
</comment>
<evidence type="ECO:0000256" key="1">
    <source>
        <dbReference type="ARBA" id="ARBA00001165"/>
    </source>
</evidence>
<dbReference type="GO" id="GO:0008880">
    <property type="term" value="F:glucuronate isomerase activity"/>
    <property type="evidence" value="ECO:0007669"/>
    <property type="project" value="UniProtKB-UniRule"/>
</dbReference>
<dbReference type="Pfam" id="PF02614">
    <property type="entry name" value="UxaC"/>
    <property type="match status" value="1"/>
</dbReference>
<evidence type="ECO:0000256" key="7">
    <source>
        <dbReference type="HAMAP-Rule" id="MF_00675"/>
    </source>
</evidence>
<dbReference type="Gene3D" id="1.10.2020.10">
    <property type="entry name" value="uronate isomerase, domain 2, chain A"/>
    <property type="match status" value="1"/>
</dbReference>
<reference evidence="9" key="1">
    <citation type="submission" date="2019-07" db="EMBL/GenBank/DDBJ databases">
        <title>Bacillus alkalisoli sp. nov. isolated from saline soil.</title>
        <authorList>
            <person name="Sun J.-Q."/>
            <person name="Xu L."/>
        </authorList>
    </citation>
    <scope>NUCLEOTIDE SEQUENCE [LARGE SCALE GENOMIC DNA]</scope>
    <source>
        <strain evidence="9">M4U3P1</strain>
    </source>
</reference>
<dbReference type="SUPFAM" id="SSF51556">
    <property type="entry name" value="Metallo-dependent hydrolases"/>
    <property type="match status" value="1"/>
</dbReference>
<gene>
    <name evidence="7 8" type="primary">uxaC</name>
    <name evidence="8" type="ORF">FLK61_23365</name>
</gene>
<dbReference type="PANTHER" id="PTHR30068">
    <property type="entry name" value="URONATE ISOMERASE"/>
    <property type="match status" value="1"/>
</dbReference>
<dbReference type="KEGG" id="psua:FLK61_23365"/>
<dbReference type="AlphaFoldDB" id="A0A859FA24"/>
<protein>
    <recommendedName>
        <fullName evidence="5 7">Uronate isomerase</fullName>
        <ecNumber evidence="4 7">5.3.1.12</ecNumber>
    </recommendedName>
    <alternativeName>
        <fullName evidence="7">Glucuronate isomerase</fullName>
    </alternativeName>
    <alternativeName>
        <fullName evidence="7">Uronic isomerase</fullName>
    </alternativeName>
</protein>
<dbReference type="EMBL" id="CP041372">
    <property type="protein sequence ID" value="QKS69737.1"/>
    <property type="molecule type" value="Genomic_DNA"/>
</dbReference>
<comment type="catalytic activity">
    <reaction evidence="1 7">
        <text>D-glucuronate = D-fructuronate</text>
        <dbReference type="Rhea" id="RHEA:13049"/>
        <dbReference type="ChEBI" id="CHEBI:58720"/>
        <dbReference type="ChEBI" id="CHEBI:59863"/>
        <dbReference type="EC" id="5.3.1.12"/>
    </reaction>
</comment>
<evidence type="ECO:0000256" key="3">
    <source>
        <dbReference type="ARBA" id="ARBA00008397"/>
    </source>
</evidence>
<evidence type="ECO:0000256" key="5">
    <source>
        <dbReference type="ARBA" id="ARBA00020555"/>
    </source>
</evidence>
<dbReference type="NCBIfam" id="NF002794">
    <property type="entry name" value="PRK02925.1"/>
    <property type="match status" value="1"/>
</dbReference>
<proteinExistence type="inferred from homology"/>
<dbReference type="Gene3D" id="3.20.20.140">
    <property type="entry name" value="Metal-dependent hydrolases"/>
    <property type="match status" value="1"/>
</dbReference>
<organism evidence="8 9">
    <name type="scientific">Paenalkalicoccus suaedae</name>
    <dbReference type="NCBI Taxonomy" id="2592382"/>
    <lineage>
        <taxon>Bacteria</taxon>
        <taxon>Bacillati</taxon>
        <taxon>Bacillota</taxon>
        <taxon>Bacilli</taxon>
        <taxon>Bacillales</taxon>
        <taxon>Bacillaceae</taxon>
        <taxon>Paenalkalicoccus</taxon>
    </lineage>
</organism>
<evidence type="ECO:0000313" key="8">
    <source>
        <dbReference type="EMBL" id="QKS69737.1"/>
    </source>
</evidence>
<keyword evidence="9" id="KW-1185">Reference proteome</keyword>
<evidence type="ECO:0000256" key="6">
    <source>
        <dbReference type="ARBA" id="ARBA00023235"/>
    </source>
</evidence>
<dbReference type="Proteomes" id="UP000318138">
    <property type="component" value="Chromosome"/>
</dbReference>
<dbReference type="GO" id="GO:0042840">
    <property type="term" value="P:D-glucuronate catabolic process"/>
    <property type="evidence" value="ECO:0007669"/>
    <property type="project" value="TreeGrafter"/>
</dbReference>
<sequence>MTSFIHENFMLQNEPAIRLYHDYAKKMPIIDFHCHLNPKEIRENHQFTTISEIWLYGDHYKWRAMRAAGFTEDQITGSQSDKQLFSNWSKTVPQTIGNPLYHWTHLELKRYFDLDELLNEHRSEYIWKETNERLQSGTLNVQDILQQSQVKAIFTTDDPCDDLAHHQSIAKKEDIEVFVKPTFRPDKAIEIGASGFAPYMNKLENVTGMAITHISDLLAALTKRMDAFEELDCRASDHGIQTLPFQPCAEEEAAEIFKKRHEGKSLTTTEIEQFKTYMLLFLGKEYHRRGWVMQLHIGAIRNNNHRQFDKLGPDTGFDSIHDFNLAEPLNGFLNNLDVTDQLPKMIIYPLNPIHSEVVATAIGNFQSSGIRGKLQLGSGWWFNDQKMGMRKQLTDLSNHGLLSTFVGMLTDSRSFLSFTRHEYFRRILCTMIGEWVMAGEVPEDYELLGNIIKDICYYNAVEFFDLDEIKS</sequence>
<dbReference type="HAMAP" id="MF_00675">
    <property type="entry name" value="UxaC"/>
    <property type="match status" value="1"/>
</dbReference>
<dbReference type="InterPro" id="IPR032466">
    <property type="entry name" value="Metal_Hydrolase"/>
</dbReference>
<evidence type="ECO:0000313" key="9">
    <source>
        <dbReference type="Proteomes" id="UP000318138"/>
    </source>
</evidence>
<evidence type="ECO:0000256" key="4">
    <source>
        <dbReference type="ARBA" id="ARBA00012546"/>
    </source>
</evidence>
<dbReference type="RefSeq" id="WP_176007779.1">
    <property type="nucleotide sequence ID" value="NZ_CP041372.2"/>
</dbReference>
<dbReference type="UniPathway" id="UPA00246"/>
<dbReference type="InterPro" id="IPR003766">
    <property type="entry name" value="Uronate_isomerase"/>
</dbReference>
<comment type="pathway">
    <text evidence="2 7">Carbohydrate metabolism; pentose and glucuronate interconversion.</text>
</comment>
<dbReference type="EC" id="5.3.1.12" evidence="4 7"/>
<accession>A0A859FA24</accession>
<name>A0A859FA24_9BACI</name>
<dbReference type="PANTHER" id="PTHR30068:SF4">
    <property type="entry name" value="URONATE ISOMERASE"/>
    <property type="match status" value="1"/>
</dbReference>
<keyword evidence="6 7" id="KW-0413">Isomerase</keyword>